<keyword evidence="3" id="KW-1185">Reference proteome</keyword>
<comment type="caution">
    <text evidence="2">The sequence shown here is derived from an EMBL/GenBank/DDBJ whole genome shotgun (WGS) entry which is preliminary data.</text>
</comment>
<feature type="region of interest" description="Disordered" evidence="1">
    <location>
        <begin position="1"/>
        <end position="27"/>
    </location>
</feature>
<feature type="region of interest" description="Disordered" evidence="1">
    <location>
        <begin position="63"/>
        <end position="88"/>
    </location>
</feature>
<evidence type="ECO:0000313" key="2">
    <source>
        <dbReference type="EMBL" id="KAK7484525.1"/>
    </source>
</evidence>
<name>A0ABD0KBQ4_9CAEN</name>
<evidence type="ECO:0000256" key="1">
    <source>
        <dbReference type="SAM" id="MobiDB-lite"/>
    </source>
</evidence>
<reference evidence="2 3" key="1">
    <citation type="journal article" date="2023" name="Sci. Data">
        <title>Genome assembly of the Korean intertidal mud-creeper Batillaria attramentaria.</title>
        <authorList>
            <person name="Patra A.K."/>
            <person name="Ho P.T."/>
            <person name="Jun S."/>
            <person name="Lee S.J."/>
            <person name="Kim Y."/>
            <person name="Won Y.J."/>
        </authorList>
    </citation>
    <scope>NUCLEOTIDE SEQUENCE [LARGE SCALE GENOMIC DNA]</scope>
    <source>
        <strain evidence="2">Wonlab-2016</strain>
    </source>
</reference>
<protein>
    <submittedName>
        <fullName evidence="2">Uncharacterized protein</fullName>
    </submittedName>
</protein>
<evidence type="ECO:0000313" key="3">
    <source>
        <dbReference type="Proteomes" id="UP001519460"/>
    </source>
</evidence>
<proteinExistence type="predicted"/>
<dbReference type="AlphaFoldDB" id="A0ABD0KBQ4"/>
<accession>A0ABD0KBQ4</accession>
<gene>
    <name evidence="2" type="ORF">BaRGS_00024281</name>
</gene>
<organism evidence="2 3">
    <name type="scientific">Batillaria attramentaria</name>
    <dbReference type="NCBI Taxonomy" id="370345"/>
    <lineage>
        <taxon>Eukaryota</taxon>
        <taxon>Metazoa</taxon>
        <taxon>Spiralia</taxon>
        <taxon>Lophotrochozoa</taxon>
        <taxon>Mollusca</taxon>
        <taxon>Gastropoda</taxon>
        <taxon>Caenogastropoda</taxon>
        <taxon>Sorbeoconcha</taxon>
        <taxon>Cerithioidea</taxon>
        <taxon>Batillariidae</taxon>
        <taxon>Batillaria</taxon>
    </lineage>
</organism>
<dbReference type="Proteomes" id="UP001519460">
    <property type="component" value="Unassembled WGS sequence"/>
</dbReference>
<sequence length="88" mass="9953">MHKVPSGTCSQRLSPKGQWDRQKNDHSPYFDSKIFLTIYNFSMEIKRLGRPVTVIDGQALTQAESDKSTRAYQTARRPGMHCSHGTLG</sequence>
<feature type="compositionally biased region" description="Basic and acidic residues" evidence="1">
    <location>
        <begin position="18"/>
        <end position="27"/>
    </location>
</feature>
<dbReference type="EMBL" id="JACVVK020000209">
    <property type="protein sequence ID" value="KAK7484525.1"/>
    <property type="molecule type" value="Genomic_DNA"/>
</dbReference>